<dbReference type="PANTHER" id="PTHR43597:SF5">
    <property type="entry name" value="SUFE-LIKE PROTEIN 2, CHLOROPLASTIC"/>
    <property type="match status" value="1"/>
</dbReference>
<keyword evidence="4" id="KW-1185">Reference proteome</keyword>
<evidence type="ECO:0000313" key="4">
    <source>
        <dbReference type="Proteomes" id="UP001432180"/>
    </source>
</evidence>
<name>A0ABZ0S571_9GAMM</name>
<evidence type="ECO:0000256" key="1">
    <source>
        <dbReference type="ARBA" id="ARBA00010282"/>
    </source>
</evidence>
<comment type="similarity">
    <text evidence="1">Belongs to the SufE family.</text>
</comment>
<dbReference type="Proteomes" id="UP001432180">
    <property type="component" value="Chromosome"/>
</dbReference>
<dbReference type="PANTHER" id="PTHR43597">
    <property type="entry name" value="SULFUR ACCEPTOR PROTEIN CSDE"/>
    <property type="match status" value="1"/>
</dbReference>
<accession>A0ABZ0S571</accession>
<sequence length="144" mass="16175">MNTAEVLEAFELLENWEARYEFIGELSRELLQVADSERIEANLVQGCNTRTWLTGSLVGDDPEVIEFRADAETPLVRGLVALLLVPFQRQPPETVLETDPTDYINGLGLKEHLSANRQAGMEHFMERLYAIARGLGGESTRKQS</sequence>
<dbReference type="SUPFAM" id="SSF82649">
    <property type="entry name" value="SufE/NifU"/>
    <property type="match status" value="1"/>
</dbReference>
<dbReference type="InterPro" id="IPR003808">
    <property type="entry name" value="Fe-S_metab-assoc_dom"/>
</dbReference>
<dbReference type="EMBL" id="CP121472">
    <property type="protein sequence ID" value="WPL15697.1"/>
    <property type="molecule type" value="Genomic_DNA"/>
</dbReference>
<feature type="domain" description="Fe-S metabolism associated" evidence="2">
    <location>
        <begin position="8"/>
        <end position="129"/>
    </location>
</feature>
<evidence type="ECO:0000259" key="2">
    <source>
        <dbReference type="Pfam" id="PF02657"/>
    </source>
</evidence>
<dbReference type="Pfam" id="PF02657">
    <property type="entry name" value="SufE"/>
    <property type="match status" value="1"/>
</dbReference>
<dbReference type="RefSeq" id="WP_328986251.1">
    <property type="nucleotide sequence ID" value="NZ_CP121472.1"/>
</dbReference>
<evidence type="ECO:0000313" key="3">
    <source>
        <dbReference type="EMBL" id="WPL15697.1"/>
    </source>
</evidence>
<protein>
    <submittedName>
        <fullName evidence="3">Cysteine desulfuration protein SufE</fullName>
    </submittedName>
</protein>
<organism evidence="3 4">
    <name type="scientific">Thiorhodovibrio winogradskyi</name>
    <dbReference type="NCBI Taxonomy" id="77007"/>
    <lineage>
        <taxon>Bacteria</taxon>
        <taxon>Pseudomonadati</taxon>
        <taxon>Pseudomonadota</taxon>
        <taxon>Gammaproteobacteria</taxon>
        <taxon>Chromatiales</taxon>
        <taxon>Chromatiaceae</taxon>
        <taxon>Thiorhodovibrio</taxon>
    </lineage>
</organism>
<reference evidence="3 4" key="1">
    <citation type="journal article" date="2023" name="Microorganisms">
        <title>Thiorhodovibrio frisius and Trv. litoralis spp. nov., Two Novel Members from a Clade of Fastidious Purple Sulfur Bacteria That Exhibit Unique Red-Shifted Light-Harvesting Capabilities.</title>
        <authorList>
            <person name="Methner A."/>
            <person name="Kuzyk S.B."/>
            <person name="Petersen J."/>
            <person name="Bauer S."/>
            <person name="Brinkmann H."/>
            <person name="Sichau K."/>
            <person name="Wanner G."/>
            <person name="Wolf J."/>
            <person name="Neumann-Schaal M."/>
            <person name="Henke P."/>
            <person name="Tank M."/>
            <person name="Sproer C."/>
            <person name="Bunk B."/>
            <person name="Overmann J."/>
        </authorList>
    </citation>
    <scope>NUCLEOTIDE SEQUENCE [LARGE SCALE GENOMIC DNA]</scope>
    <source>
        <strain evidence="3 4">DSM 6702</strain>
    </source>
</reference>
<proteinExistence type="inferred from homology"/>
<dbReference type="Gene3D" id="3.90.1010.10">
    <property type="match status" value="1"/>
</dbReference>
<gene>
    <name evidence="3" type="primary">sufE_1</name>
    <name evidence="3" type="ORF">Thiowin_00610</name>
</gene>